<dbReference type="RefSeq" id="YP_002518005.1">
    <property type="nucleotide sequence ID" value="NC_011916.1"/>
</dbReference>
<evidence type="ECO:0000313" key="2">
    <source>
        <dbReference type="Proteomes" id="UP000001364"/>
    </source>
</evidence>
<dbReference type="SMR" id="A0A0H3C9K4"/>
<dbReference type="GeneID" id="7332734"/>
<dbReference type="Gene3D" id="3.20.80.10">
    <property type="entry name" value="Regulatory factor, effector binding domain"/>
    <property type="match status" value="1"/>
</dbReference>
<dbReference type="PANTHER" id="PTHR11220">
    <property type="entry name" value="HEME-BINDING PROTEIN-RELATED"/>
    <property type="match status" value="1"/>
</dbReference>
<gene>
    <name evidence="1" type="ordered locus">CCNA_02632</name>
</gene>
<proteinExistence type="predicted"/>
<organism evidence="1 2">
    <name type="scientific">Caulobacter vibrioides (strain NA1000 / CB15N)</name>
    <name type="common">Caulobacter crescentus</name>
    <dbReference type="NCBI Taxonomy" id="565050"/>
    <lineage>
        <taxon>Bacteria</taxon>
        <taxon>Pseudomonadati</taxon>
        <taxon>Pseudomonadota</taxon>
        <taxon>Alphaproteobacteria</taxon>
        <taxon>Caulobacterales</taxon>
        <taxon>Caulobacteraceae</taxon>
        <taxon>Caulobacter</taxon>
    </lineage>
</organism>
<dbReference type="PhylomeDB" id="A0A0H3C9K4"/>
<protein>
    <submittedName>
        <fullName evidence="1">SOUL domain heme-binding protein</fullName>
    </submittedName>
</protein>
<dbReference type="InterPro" id="IPR011256">
    <property type="entry name" value="Reg_factor_effector_dom_sf"/>
</dbReference>
<name>A0A0H3C9K4_CAUVN</name>
<accession>A0A0H3C9K4</accession>
<dbReference type="KEGG" id="ccs:CCNA_02632"/>
<dbReference type="RefSeq" id="WP_010920406.1">
    <property type="nucleotide sequence ID" value="NC_011916.1"/>
</dbReference>
<dbReference type="PANTHER" id="PTHR11220:SF58">
    <property type="entry name" value="SOUL HEME-BINDING FAMILY PROTEIN"/>
    <property type="match status" value="1"/>
</dbReference>
<evidence type="ECO:0000313" key="1">
    <source>
        <dbReference type="EMBL" id="ACL96097.1"/>
    </source>
</evidence>
<dbReference type="Proteomes" id="UP000001364">
    <property type="component" value="Chromosome"/>
</dbReference>
<dbReference type="Pfam" id="PF04832">
    <property type="entry name" value="SOUL"/>
    <property type="match status" value="1"/>
</dbReference>
<keyword evidence="2" id="KW-1185">Reference proteome</keyword>
<dbReference type="PATRIC" id="fig|565050.3.peg.2580"/>
<dbReference type="InterPro" id="IPR006917">
    <property type="entry name" value="SOUL_heme-bd"/>
</dbReference>
<dbReference type="AlphaFoldDB" id="A0A0H3C9K4"/>
<dbReference type="EMBL" id="CP001340">
    <property type="protein sequence ID" value="ACL96097.1"/>
    <property type="molecule type" value="Genomic_DNA"/>
</dbReference>
<dbReference type="OrthoDB" id="2156220at2"/>
<dbReference type="HOGENOM" id="CLU_068699_0_1_5"/>
<dbReference type="SUPFAM" id="SSF55136">
    <property type="entry name" value="Probable bacterial effector-binding domain"/>
    <property type="match status" value="1"/>
</dbReference>
<reference evidence="1 2" key="1">
    <citation type="journal article" date="2010" name="J. Bacteriol.">
        <title>The genetic basis of laboratory adaptation in Caulobacter crescentus.</title>
        <authorList>
            <person name="Marks M.E."/>
            <person name="Castro-Rojas C.M."/>
            <person name="Teiling C."/>
            <person name="Du L."/>
            <person name="Kapatral V."/>
            <person name="Walunas T.L."/>
            <person name="Crosson S."/>
        </authorList>
    </citation>
    <scope>NUCLEOTIDE SEQUENCE [LARGE SCALE GENOMIC DNA]</scope>
    <source>
        <strain evidence="2">NA1000 / CB15N</strain>
    </source>
</reference>
<sequence length="208" mass="22671">MSMTLRRMAMTAVFAAVFLGTVAMAVEEPVFKVVLHEGDFDVRDYPALVVAEVTVSGDQKQAANRGFRLLAGYIFGGNRTRQSIAMTAPVAQAPAGQTIAMTAPVTQTQSAGQWVVRFTMPSRYSLEALPEPNDPQVKLRLIPPSRLAVLRFSGLAGADTVEVKTADLKKRLSAHQLQATGPATLAQYNTPWTPWFMRRNEVMIPVAP</sequence>